<dbReference type="InterPro" id="IPR058792">
    <property type="entry name" value="Beta-barrel_RND_2"/>
</dbReference>
<comment type="similarity">
    <text evidence="1">Belongs to the membrane fusion protein (MFP) (TC 8.A.1) family.</text>
</comment>
<keyword evidence="6" id="KW-1185">Reference proteome</keyword>
<proteinExistence type="inferred from homology"/>
<dbReference type="GO" id="GO:1990281">
    <property type="term" value="C:efflux pump complex"/>
    <property type="evidence" value="ECO:0007669"/>
    <property type="project" value="TreeGrafter"/>
</dbReference>
<dbReference type="RefSeq" id="WP_089763475.1">
    <property type="nucleotide sequence ID" value="NZ_BKAT01000031.1"/>
</dbReference>
<dbReference type="SUPFAM" id="SSF111369">
    <property type="entry name" value="HlyD-like secretion proteins"/>
    <property type="match status" value="1"/>
</dbReference>
<dbReference type="Gene3D" id="2.40.50.100">
    <property type="match status" value="1"/>
</dbReference>
<evidence type="ECO:0000256" key="1">
    <source>
        <dbReference type="ARBA" id="ARBA00009477"/>
    </source>
</evidence>
<dbReference type="OrthoDB" id="9806939at2"/>
<dbReference type="EMBL" id="FNRL01000018">
    <property type="protein sequence ID" value="SEA84145.1"/>
    <property type="molecule type" value="Genomic_DNA"/>
</dbReference>
<evidence type="ECO:0000256" key="2">
    <source>
        <dbReference type="SAM" id="SignalP"/>
    </source>
</evidence>
<evidence type="ECO:0000259" key="4">
    <source>
        <dbReference type="Pfam" id="PF25973"/>
    </source>
</evidence>
<dbReference type="InterPro" id="IPR058647">
    <property type="entry name" value="BSH_CzcB-like"/>
</dbReference>
<accession>A0A1H4EGG6</accession>
<dbReference type="Gene3D" id="2.40.30.170">
    <property type="match status" value="1"/>
</dbReference>
<dbReference type="STRING" id="408074.SAMN05660909_03716"/>
<dbReference type="AlphaFoldDB" id="A0A1H4EGG6"/>
<feature type="domain" description="CusB-like beta-barrel" evidence="3">
    <location>
        <begin position="222"/>
        <end position="293"/>
    </location>
</feature>
<protein>
    <submittedName>
        <fullName evidence="5">RND family efflux transporter, MFP subunit</fullName>
    </submittedName>
</protein>
<dbReference type="Proteomes" id="UP000199656">
    <property type="component" value="Unassembled WGS sequence"/>
</dbReference>
<reference evidence="6" key="1">
    <citation type="submission" date="2016-10" db="EMBL/GenBank/DDBJ databases">
        <authorList>
            <person name="Varghese N."/>
            <person name="Submissions S."/>
        </authorList>
    </citation>
    <scope>NUCLEOTIDE SEQUENCE [LARGE SCALE GENOMIC DNA]</scope>
    <source>
        <strain evidence="6">DSM 23920</strain>
    </source>
</reference>
<gene>
    <name evidence="5" type="ORF">SAMN05660909_03716</name>
</gene>
<dbReference type="PANTHER" id="PTHR30469">
    <property type="entry name" value="MULTIDRUG RESISTANCE PROTEIN MDTA"/>
    <property type="match status" value="1"/>
</dbReference>
<feature type="chain" id="PRO_5011467795" evidence="2">
    <location>
        <begin position="19"/>
        <end position="381"/>
    </location>
</feature>
<sequence>MKSGYRTLFSFLFPVAVAAGLASCTASGAKDEKHESAAASANVVEAFSLEKSNLSSSIRIPGELVAFQQVDLYAKVNSFVRKLYVDVGSTVVAGQLLATMEAPEMNAQLSGAESRLKSQEAIYLSSKATYDRLLETSKTPGTVSQNDLDLAFARQKSDLAQLEAARAAHREVGDNRNYLEIRAPFGGVITARNVSAGAYVGPSGKGSELPIFTLQEQKKLRLVVSVPEAYTTYLTEGNQVKFTVASLANKAFEGKVVRMAGALDRKLRSQHTEIDVQNDNKELLPGMIVEVSLPLNSATSNFVVPSSAVLNSTKGVYVIKIENKKTKWIPVTTGRSDNGQTEVFGPLQEGDTLVTTASEEVRDDAATPNVRVLREVSRKGA</sequence>
<dbReference type="Pfam" id="PF25973">
    <property type="entry name" value="BSH_CzcB"/>
    <property type="match status" value="1"/>
</dbReference>
<feature type="signal peptide" evidence="2">
    <location>
        <begin position="1"/>
        <end position="18"/>
    </location>
</feature>
<dbReference type="PROSITE" id="PS51257">
    <property type="entry name" value="PROKAR_LIPOPROTEIN"/>
    <property type="match status" value="1"/>
</dbReference>
<feature type="domain" description="CzcB-like barrel-sandwich hybrid" evidence="4">
    <location>
        <begin position="70"/>
        <end position="201"/>
    </location>
</feature>
<dbReference type="GO" id="GO:0015562">
    <property type="term" value="F:efflux transmembrane transporter activity"/>
    <property type="evidence" value="ECO:0007669"/>
    <property type="project" value="TreeGrafter"/>
</dbReference>
<name>A0A1H4EGG6_9BACT</name>
<dbReference type="PANTHER" id="PTHR30469:SF37">
    <property type="entry name" value="RAGD PROTEIN"/>
    <property type="match status" value="1"/>
</dbReference>
<dbReference type="InterPro" id="IPR006143">
    <property type="entry name" value="RND_pump_MFP"/>
</dbReference>
<organism evidence="5 6">
    <name type="scientific">Chitinophaga terrae</name>
    <name type="common">ex Kim and Jung 2007</name>
    <dbReference type="NCBI Taxonomy" id="408074"/>
    <lineage>
        <taxon>Bacteria</taxon>
        <taxon>Pseudomonadati</taxon>
        <taxon>Bacteroidota</taxon>
        <taxon>Chitinophagia</taxon>
        <taxon>Chitinophagales</taxon>
        <taxon>Chitinophagaceae</taxon>
        <taxon>Chitinophaga</taxon>
    </lineage>
</organism>
<dbReference type="Gene3D" id="1.10.287.470">
    <property type="entry name" value="Helix hairpin bin"/>
    <property type="match status" value="1"/>
</dbReference>
<dbReference type="Pfam" id="PF25954">
    <property type="entry name" value="Beta-barrel_RND_2"/>
    <property type="match status" value="1"/>
</dbReference>
<evidence type="ECO:0000313" key="5">
    <source>
        <dbReference type="EMBL" id="SEA84145.1"/>
    </source>
</evidence>
<dbReference type="NCBIfam" id="TIGR01730">
    <property type="entry name" value="RND_mfp"/>
    <property type="match status" value="1"/>
</dbReference>
<evidence type="ECO:0000313" key="6">
    <source>
        <dbReference type="Proteomes" id="UP000199656"/>
    </source>
</evidence>
<dbReference type="Gene3D" id="2.40.420.20">
    <property type="match status" value="1"/>
</dbReference>
<evidence type="ECO:0000259" key="3">
    <source>
        <dbReference type="Pfam" id="PF25954"/>
    </source>
</evidence>
<keyword evidence="2" id="KW-0732">Signal</keyword>